<dbReference type="AlphaFoldDB" id="A0A2M7M2W6"/>
<proteinExistence type="predicted"/>
<comment type="caution">
    <text evidence="1">The sequence shown here is derived from an EMBL/GenBank/DDBJ whole genome shotgun (WGS) entry which is preliminary data.</text>
</comment>
<protein>
    <submittedName>
        <fullName evidence="1">Uncharacterized protein</fullName>
    </submittedName>
</protein>
<organism evidence="1 2">
    <name type="scientific">bacterium (Candidatus Ratteibacteria) CG_4_10_14_3_um_filter_41_18</name>
    <dbReference type="NCBI Taxonomy" id="2014287"/>
    <lineage>
        <taxon>Bacteria</taxon>
        <taxon>Candidatus Ratteibacteria</taxon>
    </lineage>
</organism>
<reference evidence="2" key="1">
    <citation type="submission" date="2017-09" db="EMBL/GenBank/DDBJ databases">
        <title>Depth-based differentiation of microbial function through sediment-hosted aquifers and enrichment of novel symbionts in the deep terrestrial subsurface.</title>
        <authorList>
            <person name="Probst A.J."/>
            <person name="Ladd B."/>
            <person name="Jarett J.K."/>
            <person name="Geller-Mcgrath D.E."/>
            <person name="Sieber C.M.K."/>
            <person name="Emerson J.B."/>
            <person name="Anantharaman K."/>
            <person name="Thomas B.C."/>
            <person name="Malmstrom R."/>
            <person name="Stieglmeier M."/>
            <person name="Klingl A."/>
            <person name="Woyke T."/>
            <person name="Ryan C.M."/>
            <person name="Banfield J.F."/>
        </authorList>
    </citation>
    <scope>NUCLEOTIDE SEQUENCE [LARGE SCALE GENOMIC DNA]</scope>
</reference>
<feature type="non-terminal residue" evidence="1">
    <location>
        <position position="90"/>
    </location>
</feature>
<evidence type="ECO:0000313" key="2">
    <source>
        <dbReference type="Proteomes" id="UP000229703"/>
    </source>
</evidence>
<dbReference type="EMBL" id="PFJK01000218">
    <property type="protein sequence ID" value="PIX77050.1"/>
    <property type="molecule type" value="Genomic_DNA"/>
</dbReference>
<gene>
    <name evidence="1" type="ORF">COZ37_04735</name>
</gene>
<dbReference type="Proteomes" id="UP000229703">
    <property type="component" value="Unassembled WGS sequence"/>
</dbReference>
<accession>A0A2M7M2W6</accession>
<name>A0A2M7M2W6_9BACT</name>
<sequence>MLKSYLKRISEVAKREEMPKLKDELTEKDFRKLVLVSNTKMRKKFKDSFSNEIESFIKAVFLTYKSWKLIDESCKGDKQKSHTSAFLFNA</sequence>
<evidence type="ECO:0000313" key="1">
    <source>
        <dbReference type="EMBL" id="PIX77050.1"/>
    </source>
</evidence>